<reference evidence="1 2" key="1">
    <citation type="journal article" date="2016" name="Mol. Biol. Evol.">
        <title>Comparative Genomics of Early-Diverging Mushroom-Forming Fungi Provides Insights into the Origins of Lignocellulose Decay Capabilities.</title>
        <authorList>
            <person name="Nagy L.G."/>
            <person name="Riley R."/>
            <person name="Tritt A."/>
            <person name="Adam C."/>
            <person name="Daum C."/>
            <person name="Floudas D."/>
            <person name="Sun H."/>
            <person name="Yadav J.S."/>
            <person name="Pangilinan J."/>
            <person name="Larsson K.H."/>
            <person name="Matsuura K."/>
            <person name="Barry K."/>
            <person name="Labutti K."/>
            <person name="Kuo R."/>
            <person name="Ohm R.A."/>
            <person name="Bhattacharya S.S."/>
            <person name="Shirouzu T."/>
            <person name="Yoshinaga Y."/>
            <person name="Martin F.M."/>
            <person name="Grigoriev I.V."/>
            <person name="Hibbett D.S."/>
        </authorList>
    </citation>
    <scope>NUCLEOTIDE SEQUENCE [LARGE SCALE GENOMIC DNA]</scope>
    <source>
        <strain evidence="1 2">HHB12029</strain>
    </source>
</reference>
<accession>A0A165DG74</accession>
<protein>
    <submittedName>
        <fullName evidence="1">Uncharacterized protein</fullName>
    </submittedName>
</protein>
<keyword evidence="2" id="KW-1185">Reference proteome</keyword>
<proteinExistence type="predicted"/>
<sequence>METYKLEVLITGDWVERMKRMKYALCVAKKVNSCYSVVWTSTRDYNYENEYSWTDDYQVGAVQGFEAGQDLIKLPATKKQHISFGQTVVREPNGVLKAATGAPNGESFIVANMGGETHIVVDQMIGANFQTTWVDPDGTINGKVKVTPQLKVLVFFEKDITTGTMFVEVNYPAIEIDFTGTARQTVAFVESKSIEKAGVWVQGGGDNFAEPVQTSYSVRNGFQPLAGGYTYTGDVTEDEGSPE</sequence>
<gene>
    <name evidence="1" type="ORF">EXIGLDRAFT_776506</name>
</gene>
<organism evidence="1 2">
    <name type="scientific">Exidia glandulosa HHB12029</name>
    <dbReference type="NCBI Taxonomy" id="1314781"/>
    <lineage>
        <taxon>Eukaryota</taxon>
        <taxon>Fungi</taxon>
        <taxon>Dikarya</taxon>
        <taxon>Basidiomycota</taxon>
        <taxon>Agaricomycotina</taxon>
        <taxon>Agaricomycetes</taxon>
        <taxon>Auriculariales</taxon>
        <taxon>Exidiaceae</taxon>
        <taxon>Exidia</taxon>
    </lineage>
</organism>
<evidence type="ECO:0000313" key="2">
    <source>
        <dbReference type="Proteomes" id="UP000077266"/>
    </source>
</evidence>
<dbReference type="EMBL" id="KV426223">
    <property type="protein sequence ID" value="KZV84471.1"/>
    <property type="molecule type" value="Genomic_DNA"/>
</dbReference>
<dbReference type="OrthoDB" id="2987506at2759"/>
<name>A0A165DG74_EXIGL</name>
<dbReference type="Proteomes" id="UP000077266">
    <property type="component" value="Unassembled WGS sequence"/>
</dbReference>
<dbReference type="InParanoid" id="A0A165DG74"/>
<evidence type="ECO:0000313" key="1">
    <source>
        <dbReference type="EMBL" id="KZV84471.1"/>
    </source>
</evidence>
<dbReference type="AlphaFoldDB" id="A0A165DG74"/>